<organism evidence="2">
    <name type="scientific">Castor canadensis</name>
    <name type="common">American beaver</name>
    <dbReference type="NCBI Taxonomy" id="51338"/>
    <lineage>
        <taxon>Eukaryota</taxon>
        <taxon>Metazoa</taxon>
        <taxon>Chordata</taxon>
        <taxon>Craniata</taxon>
        <taxon>Vertebrata</taxon>
        <taxon>Euteleostomi</taxon>
        <taxon>Mammalia</taxon>
        <taxon>Eutheria</taxon>
        <taxon>Euarchontoglires</taxon>
        <taxon>Glires</taxon>
        <taxon>Rodentia</taxon>
        <taxon>Castorimorpha</taxon>
        <taxon>Castoridae</taxon>
        <taxon>Castor</taxon>
    </lineage>
</organism>
<feature type="compositionally biased region" description="Acidic residues" evidence="1">
    <location>
        <begin position="32"/>
        <end position="48"/>
    </location>
</feature>
<feature type="compositionally biased region" description="Polar residues" evidence="1">
    <location>
        <begin position="271"/>
        <end position="284"/>
    </location>
</feature>
<feature type="region of interest" description="Disordered" evidence="1">
    <location>
        <begin position="264"/>
        <end position="284"/>
    </location>
</feature>
<protein>
    <recommendedName>
        <fullName evidence="3">Cyclic nucleotide-gated cation channel beta-1</fullName>
    </recommendedName>
</protein>
<evidence type="ECO:0000256" key="1">
    <source>
        <dbReference type="SAM" id="MobiDB-lite"/>
    </source>
</evidence>
<evidence type="ECO:0008006" key="3">
    <source>
        <dbReference type="Google" id="ProtNLM"/>
    </source>
</evidence>
<sequence>MLSWVQKVLPQPPGTPQKTKLEEKAEGAEPQPEPEPEPEPEAESEPESETAPKEAMPEEEPLVRSGGPEIHEAAPPLPTALQAQVTMALDRNSSPSDWLLTWLWKGVEKVVPQPTCSSRAVQNTTARVDIPAQVLWGLQVGEGQAGEDGREAAPGLPGPWLLKWLEQNLEKVLPQPPKPTEAWGAEPVDAVLGPESSGQPLEMEPTDSPSLPSPDPLEPEEELSPDLQPGFQASSLPPPRDPARLIAWLLHRLEMALPQPVLREKAGEQVSPGSPGTCDVQTSK</sequence>
<feature type="region of interest" description="Disordered" evidence="1">
    <location>
        <begin position="1"/>
        <end position="79"/>
    </location>
</feature>
<proteinExistence type="predicted"/>
<name>A0A8C0WLM4_CASCN</name>
<dbReference type="Ensembl" id="ENSCCNT00000014991.1">
    <property type="protein sequence ID" value="ENSCCNP00000011449.1"/>
    <property type="gene ID" value="ENSCCNG00000011867.1"/>
</dbReference>
<dbReference type="AlphaFoldDB" id="A0A8C0WLM4"/>
<evidence type="ECO:0000313" key="2">
    <source>
        <dbReference type="Ensembl" id="ENSCCNP00000011449.1"/>
    </source>
</evidence>
<accession>A0A8C0WLM4</accession>
<feature type="region of interest" description="Disordered" evidence="1">
    <location>
        <begin position="190"/>
        <end position="240"/>
    </location>
</feature>
<reference evidence="2" key="1">
    <citation type="submission" date="2023-09" db="UniProtKB">
        <authorList>
            <consortium name="Ensembl"/>
        </authorList>
    </citation>
    <scope>IDENTIFICATION</scope>
</reference>